<evidence type="ECO:0000256" key="1">
    <source>
        <dbReference type="SAM" id="SignalP"/>
    </source>
</evidence>
<dbReference type="AlphaFoldDB" id="A0A1E1MV54"/>
<feature type="chain" id="PRO_5009448726" description="Extracellular membrane protein CFEM domain-containing protein" evidence="1">
    <location>
        <begin position="17"/>
        <end position="344"/>
    </location>
</feature>
<accession>A0A1E1MV54</accession>
<evidence type="ECO:0000313" key="3">
    <source>
        <dbReference type="Proteomes" id="UP000177625"/>
    </source>
</evidence>
<dbReference type="Proteomes" id="UP000177625">
    <property type="component" value="Unassembled WGS sequence"/>
</dbReference>
<dbReference type="EMBL" id="FJVC01000662">
    <property type="protein sequence ID" value="CZT52954.1"/>
    <property type="molecule type" value="Genomic_DNA"/>
</dbReference>
<sequence>MNLPFFLLGYAVIVQSAEYNRMEVFKNVEGCVDQDKFVECYTGNGGVGRKNGVHMCRYFEKDINCFATYCWNKVNTCQYQQIAINYHNWCSKRIEIPYFPTPLNATNDCSCNFGMVVNAWDEAKKHAKACRDAAKKKKTMTGVAEYYRCKCCQVSESYAVVDAIRPKADPYWIGRDYLWETTRKLGFDSLGCDDFILGGHCVEIKFPLSIDKVNKPLTYLAGDYSKVFSQEWKTGTTALITNNPGTLLTPPTSTNVISWWGSRYTHRFDGKVDHEHYTITAASATVALLPEITKAKDSTPTPTTTATFNLSMSHRPPLGGSEIREVNTIALVVLVSALVVVLVA</sequence>
<reference evidence="3" key="1">
    <citation type="submission" date="2016-03" db="EMBL/GenBank/DDBJ databases">
        <authorList>
            <person name="Guldener U."/>
        </authorList>
    </citation>
    <scope>NUCLEOTIDE SEQUENCE [LARGE SCALE GENOMIC DNA]</scope>
</reference>
<keyword evidence="3" id="KW-1185">Reference proteome</keyword>
<protein>
    <recommendedName>
        <fullName evidence="4">Extracellular membrane protein CFEM domain-containing protein</fullName>
    </recommendedName>
</protein>
<proteinExistence type="predicted"/>
<organism evidence="2 3">
    <name type="scientific">Rhynchosporium secalis</name>
    <name type="common">Barley scald fungus</name>
    <dbReference type="NCBI Taxonomy" id="38038"/>
    <lineage>
        <taxon>Eukaryota</taxon>
        <taxon>Fungi</taxon>
        <taxon>Dikarya</taxon>
        <taxon>Ascomycota</taxon>
        <taxon>Pezizomycotina</taxon>
        <taxon>Leotiomycetes</taxon>
        <taxon>Helotiales</taxon>
        <taxon>Ploettnerulaceae</taxon>
        <taxon>Rhynchosporium</taxon>
    </lineage>
</organism>
<name>A0A1E1MV54_RHYSE</name>
<gene>
    <name evidence="2" type="ORF">RSE6_14370</name>
</gene>
<feature type="signal peptide" evidence="1">
    <location>
        <begin position="1"/>
        <end position="16"/>
    </location>
</feature>
<evidence type="ECO:0008006" key="4">
    <source>
        <dbReference type="Google" id="ProtNLM"/>
    </source>
</evidence>
<keyword evidence="1" id="KW-0732">Signal</keyword>
<evidence type="ECO:0000313" key="2">
    <source>
        <dbReference type="EMBL" id="CZT52954.1"/>
    </source>
</evidence>